<dbReference type="Pfam" id="PF11553">
    <property type="entry name" value="DUF3231"/>
    <property type="match status" value="2"/>
</dbReference>
<gene>
    <name evidence="1" type="ORF">Q75_00730</name>
</gene>
<reference evidence="1 2" key="1">
    <citation type="journal article" date="2016" name="Front. Microbiol.">
        <title>Microevolution Analysis of Bacillus coahuilensis Unveils Differences in Phosphorus Acquisition Strategies and Their Regulation.</title>
        <authorList>
            <person name="Gomez-Lunar Z."/>
            <person name="Hernandez-Gonzalez I."/>
            <person name="Rodriguez-Torres M.D."/>
            <person name="Souza V."/>
            <person name="Olmedo-Alvarez G."/>
        </authorList>
    </citation>
    <scope>NUCLEOTIDE SEQUENCE [LARGE SCALE GENOMIC DNA]</scope>
    <source>
        <strain evidence="2">p1.1.43</strain>
    </source>
</reference>
<dbReference type="Proteomes" id="UP000074108">
    <property type="component" value="Unassembled WGS sequence"/>
</dbReference>
<dbReference type="STRING" id="1150625.Q75_00730"/>
<evidence type="ECO:0000313" key="1">
    <source>
        <dbReference type="EMBL" id="KUP09497.1"/>
    </source>
</evidence>
<comment type="caution">
    <text evidence="1">The sequence shown here is derived from an EMBL/GenBank/DDBJ whole genome shotgun (WGS) entry which is preliminary data.</text>
</comment>
<dbReference type="InterPro" id="IPR021617">
    <property type="entry name" value="DUF3231"/>
</dbReference>
<dbReference type="OrthoDB" id="1675670at2"/>
<evidence type="ECO:0008006" key="3">
    <source>
        <dbReference type="Google" id="ProtNLM"/>
    </source>
</evidence>
<accession>A0A147KCT0</accession>
<organism evidence="1 2">
    <name type="scientific">Bacillus coahuilensis p1.1.43</name>
    <dbReference type="NCBI Taxonomy" id="1150625"/>
    <lineage>
        <taxon>Bacteria</taxon>
        <taxon>Bacillati</taxon>
        <taxon>Bacillota</taxon>
        <taxon>Bacilli</taxon>
        <taxon>Bacillales</taxon>
        <taxon>Bacillaceae</taxon>
        <taxon>Bacillus</taxon>
    </lineage>
</organism>
<evidence type="ECO:0000313" key="2">
    <source>
        <dbReference type="Proteomes" id="UP000074108"/>
    </source>
</evidence>
<dbReference type="EMBL" id="LDYG01000001">
    <property type="protein sequence ID" value="KUP09497.1"/>
    <property type="molecule type" value="Genomic_DNA"/>
</dbReference>
<proteinExistence type="predicted"/>
<dbReference type="PATRIC" id="fig|1150625.3.peg.151"/>
<name>A0A147KCT0_9BACI</name>
<dbReference type="Gene3D" id="1.20.1260.10">
    <property type="match status" value="2"/>
</dbReference>
<keyword evidence="2" id="KW-1185">Reference proteome</keyword>
<sequence>MNQQLETNGSHINLTATEISNVWASYLKNSMERRFFEYFLAKVEDVRIKQVIEKMLAKNISNMEELTVFFQEENIHIPRGFTEEDVSVGASKVFSDTFMLYFCYDITMLSMSTYPSALSDSSRNDIRAHFQRCLEYSTRVQNELTDLMLSLGVYLKSPQVTVDSQLDFVGHYVYLNGSIGEPRPLNTAEIANLTRILHRAHFSKMIYVSFSQLAKTKKLKKHFSRGRDALQNVIDMLDPILKEEDIPLSASGDYKMYDVEMPPFSEKLMLFFVNTCLGMFCFTMISQAMASSLRSDILLALNQITKDMKKFYGSSLLLTIQEQWLERPPQSVNKK</sequence>
<protein>
    <recommendedName>
        <fullName evidence="3">Sugar isomerase</fullName>
    </recommendedName>
</protein>
<dbReference type="InterPro" id="IPR012347">
    <property type="entry name" value="Ferritin-like"/>
</dbReference>
<dbReference type="AlphaFoldDB" id="A0A147KCT0"/>